<dbReference type="InterPro" id="IPR050699">
    <property type="entry name" value="RNA-DNA_Helicase"/>
</dbReference>
<dbReference type="Pfam" id="PF00271">
    <property type="entry name" value="Helicase_C"/>
    <property type="match status" value="1"/>
</dbReference>
<dbReference type="PROSITE" id="PS51192">
    <property type="entry name" value="HELICASE_ATP_BIND_1"/>
    <property type="match status" value="1"/>
</dbReference>
<dbReference type="SMART" id="SM00487">
    <property type="entry name" value="DEXDc"/>
    <property type="match status" value="1"/>
</dbReference>
<evidence type="ECO:0000256" key="3">
    <source>
        <dbReference type="ARBA" id="ARBA00022801"/>
    </source>
</evidence>
<dbReference type="SMART" id="SM00490">
    <property type="entry name" value="HELICc"/>
    <property type="match status" value="1"/>
</dbReference>
<feature type="coiled-coil region" evidence="7">
    <location>
        <begin position="726"/>
        <end position="760"/>
    </location>
</feature>
<dbReference type="SUPFAM" id="SSF52540">
    <property type="entry name" value="P-loop containing nucleoside triphosphate hydrolases"/>
    <property type="match status" value="1"/>
</dbReference>
<dbReference type="FunFam" id="1.10.3380.30:FF:000003">
    <property type="entry name" value="ATP dependent RNA helicase (Dob1)"/>
    <property type="match status" value="1"/>
</dbReference>
<dbReference type="InterPro" id="IPR048392">
    <property type="entry name" value="MTR4-like_stalk"/>
</dbReference>
<dbReference type="PROSITE" id="PS51194">
    <property type="entry name" value="HELICASE_CTER"/>
    <property type="match status" value="1"/>
</dbReference>
<evidence type="ECO:0008006" key="11">
    <source>
        <dbReference type="Google" id="ProtNLM"/>
    </source>
</evidence>
<dbReference type="InterPro" id="IPR012961">
    <property type="entry name" value="Ski2/MTR4_C"/>
</dbReference>
<dbReference type="InterPro" id="IPR001650">
    <property type="entry name" value="Helicase_C-like"/>
</dbReference>
<keyword evidence="7" id="KW-0175">Coiled coil</keyword>
<evidence type="ECO:0000259" key="8">
    <source>
        <dbReference type="PROSITE" id="PS51192"/>
    </source>
</evidence>
<dbReference type="InterPro" id="IPR014001">
    <property type="entry name" value="Helicase_ATP-bd"/>
</dbReference>
<dbReference type="Gene3D" id="1.10.3380.30">
    <property type="match status" value="1"/>
</dbReference>
<dbReference type="FunFam" id="3.40.50.300:FF:000141">
    <property type="entry name" value="ATP-dependent RNA helicase DOB1"/>
    <property type="match status" value="1"/>
</dbReference>
<dbReference type="FunFam" id="3.40.50.300:FF:000083">
    <property type="entry name" value="ATP-dependent RNA helicase DOB1"/>
    <property type="match status" value="1"/>
</dbReference>
<keyword evidence="2" id="KW-0547">Nucleotide-binding</keyword>
<dbReference type="GO" id="GO:0016787">
    <property type="term" value="F:hydrolase activity"/>
    <property type="evidence" value="ECO:0007669"/>
    <property type="project" value="UniProtKB-KW"/>
</dbReference>
<dbReference type="GO" id="GO:0005634">
    <property type="term" value="C:nucleus"/>
    <property type="evidence" value="ECO:0007669"/>
    <property type="project" value="UniProtKB-SubCell"/>
</dbReference>
<evidence type="ECO:0000256" key="2">
    <source>
        <dbReference type="ARBA" id="ARBA00022741"/>
    </source>
</evidence>
<keyword evidence="3" id="KW-0378">Hydrolase</keyword>
<dbReference type="Pfam" id="PF21408">
    <property type="entry name" value="MTR4-like_stalk"/>
    <property type="match status" value="1"/>
</dbReference>
<dbReference type="InterPro" id="IPR011545">
    <property type="entry name" value="DEAD/DEAH_box_helicase_dom"/>
</dbReference>
<dbReference type="SMART" id="SM01142">
    <property type="entry name" value="DSHCT"/>
    <property type="match status" value="1"/>
</dbReference>
<feature type="domain" description="Helicase ATP-binding" evidence="8">
    <location>
        <begin position="58"/>
        <end position="214"/>
    </location>
</feature>
<dbReference type="GO" id="GO:0000460">
    <property type="term" value="P:maturation of 5.8S rRNA"/>
    <property type="evidence" value="ECO:0007669"/>
    <property type="project" value="TreeGrafter"/>
</dbReference>
<evidence type="ECO:0000256" key="1">
    <source>
        <dbReference type="ARBA" id="ARBA00004123"/>
    </source>
</evidence>
<evidence type="ECO:0000256" key="6">
    <source>
        <dbReference type="ARBA" id="ARBA00023242"/>
    </source>
</evidence>
<dbReference type="EMBL" id="GIBP01000344">
    <property type="protein sequence ID" value="NDV29313.1"/>
    <property type="molecule type" value="Transcribed_RNA"/>
</dbReference>
<dbReference type="PIRSF" id="PIRSF005198">
    <property type="entry name" value="Antiviral_helicase_SKI2"/>
    <property type="match status" value="1"/>
</dbReference>
<dbReference type="GO" id="GO:0006401">
    <property type="term" value="P:RNA catabolic process"/>
    <property type="evidence" value="ECO:0007669"/>
    <property type="project" value="InterPro"/>
</dbReference>
<evidence type="ECO:0000256" key="4">
    <source>
        <dbReference type="ARBA" id="ARBA00022806"/>
    </source>
</evidence>
<dbReference type="GO" id="GO:0003723">
    <property type="term" value="F:RNA binding"/>
    <property type="evidence" value="ECO:0007669"/>
    <property type="project" value="InterPro"/>
</dbReference>
<evidence type="ECO:0000259" key="9">
    <source>
        <dbReference type="PROSITE" id="PS51194"/>
    </source>
</evidence>
<keyword evidence="5" id="KW-0067">ATP-binding</keyword>
<accession>A0A6B2KX32</accession>
<dbReference type="CDD" id="cd18795">
    <property type="entry name" value="SF2_C_Ski2"/>
    <property type="match status" value="1"/>
</dbReference>
<dbReference type="InterPro" id="IPR027417">
    <property type="entry name" value="P-loop_NTPase"/>
</dbReference>
<dbReference type="AlphaFoldDB" id="A0A6B2KX32"/>
<keyword evidence="6" id="KW-0539">Nucleus</keyword>
<dbReference type="FunFam" id="2.40.30.300:FF:000001">
    <property type="entry name" value="Mtr4 exosome RNA helicase"/>
    <property type="match status" value="1"/>
</dbReference>
<dbReference type="InterPro" id="IPR025696">
    <property type="entry name" value="Beta-barrel_MTR4"/>
</dbReference>
<dbReference type="Gene3D" id="2.40.30.300">
    <property type="match status" value="1"/>
</dbReference>
<evidence type="ECO:0000256" key="5">
    <source>
        <dbReference type="ARBA" id="ARBA00022840"/>
    </source>
</evidence>
<keyword evidence="4" id="KW-0347">Helicase</keyword>
<dbReference type="InterPro" id="IPR016438">
    <property type="entry name" value="SKI2-like"/>
</dbReference>
<proteinExistence type="predicted"/>
<protein>
    <recommendedName>
        <fullName evidence="11">Helicase ATP-binding domain-containing protein</fullName>
    </recommendedName>
</protein>
<dbReference type="GO" id="GO:0005524">
    <property type="term" value="F:ATP binding"/>
    <property type="evidence" value="ECO:0007669"/>
    <property type="project" value="UniProtKB-KW"/>
</dbReference>
<name>A0A6B2KX32_9EUKA</name>
<evidence type="ECO:0000313" key="10">
    <source>
        <dbReference type="EMBL" id="NDV29313.1"/>
    </source>
</evidence>
<dbReference type="CDD" id="cd18024">
    <property type="entry name" value="DEXHc_Mtr4-like"/>
    <property type="match status" value="1"/>
</dbReference>
<dbReference type="Pfam" id="PF13234">
    <property type="entry name" value="MTR4_beta-barrel"/>
    <property type="match status" value="1"/>
</dbReference>
<dbReference type="Pfam" id="PF00270">
    <property type="entry name" value="DEAD"/>
    <property type="match status" value="1"/>
</dbReference>
<comment type="subcellular location">
    <subcellularLocation>
        <location evidence="1">Nucleus</location>
    </subcellularLocation>
</comment>
<evidence type="ECO:0000256" key="7">
    <source>
        <dbReference type="SAM" id="Coils"/>
    </source>
</evidence>
<reference evidence="10" key="1">
    <citation type="journal article" date="2020" name="J. Eukaryot. Microbiol.">
        <title>De novo Sequencing, Assembly and Annotation of the Transcriptome for the Free-Living Testate Amoeba Arcella intermedia.</title>
        <authorList>
            <person name="Ribeiro G.M."/>
            <person name="Porfirio-Sousa A.L."/>
            <person name="Maurer-Alcala X.X."/>
            <person name="Katz L.A."/>
            <person name="Lahr D.J.G."/>
        </authorList>
    </citation>
    <scope>NUCLEOTIDE SEQUENCE</scope>
</reference>
<feature type="domain" description="Helicase C-terminal" evidence="9">
    <location>
        <begin position="276"/>
        <end position="481"/>
    </location>
</feature>
<dbReference type="Pfam" id="PF08148">
    <property type="entry name" value="DSHCT"/>
    <property type="match status" value="1"/>
</dbReference>
<dbReference type="PANTHER" id="PTHR12131:SF7">
    <property type="entry name" value="EXOSOME RNA HELICASE MTR4"/>
    <property type="match status" value="1"/>
</dbReference>
<dbReference type="GO" id="GO:0003724">
    <property type="term" value="F:RNA helicase activity"/>
    <property type="evidence" value="ECO:0007669"/>
    <property type="project" value="InterPro"/>
</dbReference>
<dbReference type="Gene3D" id="3.40.50.300">
    <property type="entry name" value="P-loop containing nucleotide triphosphate hydrolases"/>
    <property type="match status" value="2"/>
</dbReference>
<dbReference type="PANTHER" id="PTHR12131">
    <property type="entry name" value="ATP-DEPENDENT RNA AND DNA HELICASE"/>
    <property type="match status" value="1"/>
</dbReference>
<dbReference type="CDD" id="cd13154">
    <property type="entry name" value="KOW_Mtr4"/>
    <property type="match status" value="1"/>
</dbReference>
<organism evidence="10">
    <name type="scientific">Arcella intermedia</name>
    <dbReference type="NCBI Taxonomy" id="1963864"/>
    <lineage>
        <taxon>Eukaryota</taxon>
        <taxon>Amoebozoa</taxon>
        <taxon>Tubulinea</taxon>
        <taxon>Elardia</taxon>
        <taxon>Arcellinida</taxon>
        <taxon>Sphaerothecina</taxon>
        <taxon>Arcellidae</taxon>
        <taxon>Arcella</taxon>
    </lineage>
</organism>
<sequence>MTTIAGDELSEDRKACQHEMCLPPGWTGETDANLSDTMPKKPARVYPFELDPFQKVAVACIEKNHSVLVSAHTSAGKTVVAEYAIAAALREQQRVIYTSPIKALSNQKYRDLEEIFKDVGLMTGDVSINPSASCLVMTTEILRSMLYRGSEILREIGWVIFDEIHYMRDKERGVVWEETIILLPDTIKFVFLSATIPNAREFASWIALIHNQPCHVVYTDYRPTPLQHYIFPSGGNGLYLVVDEKGKFREDNFQLALGSMVMDNTRKKEKERAGTDCYKIVKVIQERGLDPVIVFTFSKTGVEDLAKHISTKLDFNDENEKQLVDSVFNNAIDVLNEDDRKLPQIVKILPLLKRGIGIHHSGLLPLLKEVIEILFQEGLIKCLFATETFAMGLNMPAKTVVFASIRKFDGTNSRWLSGGEYIQMSGRAGRRGKDSRGIVILMVGEKMEPKVAQSMVKGQSDVLQSQFHIGYNMLLNLLRVEGIDPIHMLKQSFRQYQNDKQIPAMKATIDALEKQAKALVIPNDKLIAEYFNIRKQLESNREEIRKIIHQPFHALPFLQQGRLVRVRSGETDWGWGVVVNFQKSKKSDYEDKGQNGAAGIIVDVLLPCEERKESLAPPKPASSAAVENGTADYQVIPVVLELLLDGISSVRIFLPKDLTSIAARQSVAKSLQEVFKGFPDGVPLLDPIEDMKIEDATFTKVIRHVEALEDRLRATKFAPIASMGPAIDKYKEKLALEAEMKELKKKIKNTENVILQNELKSMKRVLRRLGFLSKDNVVDVKGRVAAEINVNDELVLTEMLFSGFFTDLNVHQIVALMSCFVVEENSTRQSELQKDMQTPLLQLHDIARRVATVSKEAKLEIEVEDYVQKFKPYLMDAMYAWTKGASFAEICTMTDIFEGSIIRIMRRLEELLRQLVVASKSIGNTELEAKATEAIVLMKRDIAFAASLYL</sequence>